<dbReference type="EMBL" id="CP119934">
    <property type="protein sequence ID" value="WFD01788.1"/>
    <property type="molecule type" value="Genomic_DNA"/>
</dbReference>
<proteinExistence type="predicted"/>
<dbReference type="SMART" id="SM00320">
    <property type="entry name" value="WD40"/>
    <property type="match status" value="7"/>
</dbReference>
<dbReference type="Pfam" id="PF04192">
    <property type="entry name" value="Utp21"/>
    <property type="match status" value="1"/>
</dbReference>
<evidence type="ECO:0000313" key="5">
    <source>
        <dbReference type="Proteomes" id="UP001214603"/>
    </source>
</evidence>
<sequence length="937" mass="100434">MRPEREKRAKADEAPSAVPRSLVERAPLYTPFRTLGYVSNGVPFVLQARFGGKDAQTPDVTIVTCVGDAWAMWNAERMTLLFVGPVLAYPITSMAVSTSPDSLLVAAGPAVHRYVRGRPVSQYDAEDGALLSTLLVLGDYVVALAADGLAAFVWSLTTAELLQTLAFGGWAASAVVHPATYLNKVVLGGTDGSVQLWNVRTAQRIHTFPREQVSGKAQAGVVQLTQSPAVDVLAVAYADGHVVLFDVRRGHALFSVHVDGGLGAGCVAFRTDGEAHTMAVATRAGRLVLFDLAAAEDGGAPRVLHSVPHAHDGPIGAVEFVPGQPLMFSSGADNAVKVWFFESPTLPPRVLKSRGGHALPPHLIRYYGEDGRDMLTTSRDRSVRCLSVVRDSRSFELSQGAVASRASKLEVDAASLKAPPVTALAYSTTRARDWDDVLTTHANDRFAYTWTVRDKHRNASPLTLGSKKHAATGTAACVSACGNFGLIGTSRGVVEVVNMQSHRARRTLDTGSTAPVTDVVSDAVNAVCLVSTQEPVLHVFDFHTGAKTASVRVPAPVAGLRLHRESNLVALLGEDLVLSVLDLETLRIARRFGGFRGRLLDATFSADGRWVVTCSTDSVVRTFDLATAQLVDAFRTASMATSVAFSPLGDFLATAHIDSIGVHLWVNCAQFAPVALRALPLGEPAVEREAALPTMQGVDLGEAVVYDVGEPELQRTYTSPPQLEGADGPLLTLSTMPRARWLTLLHLDTIRQRNKPTEAPKKPEKAPFFLDAAPVATPSGAPDAAPDAAPHSHRTHMPIAVESALERRLRVAVDARDVAPLFTYLHTLSAPQLDMAIRTLETPAQQTLFLQALALRLDARRDWEGVQAMLAVFFSVHAESILEHARDPSSGGDGEAAALGQALRALLAEQQRVSEHMVQSLDYCMGTLSFLRNVPLL</sequence>
<dbReference type="GO" id="GO:0032040">
    <property type="term" value="C:small-subunit processome"/>
    <property type="evidence" value="ECO:0007669"/>
    <property type="project" value="InterPro"/>
</dbReference>
<feature type="repeat" description="WD" evidence="1">
    <location>
        <begin position="185"/>
        <end position="207"/>
    </location>
</feature>
<dbReference type="InterPro" id="IPR015943">
    <property type="entry name" value="WD40/YVTN_repeat-like_dom_sf"/>
</dbReference>
<dbReference type="PANTHER" id="PTHR22840">
    <property type="entry name" value="WD REPEAT-CONTAINING PROTEIN 36"/>
    <property type="match status" value="1"/>
</dbReference>
<feature type="domain" description="WDR36/Utp21 N-terminal" evidence="3">
    <location>
        <begin position="62"/>
        <end position="342"/>
    </location>
</feature>
<feature type="repeat" description="WD" evidence="1">
    <location>
        <begin position="308"/>
        <end position="339"/>
    </location>
</feature>
<dbReference type="InterPro" id="IPR059157">
    <property type="entry name" value="WDR36-Utp21_N"/>
</dbReference>
<keyword evidence="1" id="KW-0853">WD repeat</keyword>
<gene>
    <name evidence="4" type="primary">UTP21</name>
    <name evidence="4" type="ORF">MOBT1_000464</name>
</gene>
<organism evidence="4 5">
    <name type="scientific">Malassezia obtusa</name>
    <dbReference type="NCBI Taxonomy" id="76774"/>
    <lineage>
        <taxon>Eukaryota</taxon>
        <taxon>Fungi</taxon>
        <taxon>Dikarya</taxon>
        <taxon>Basidiomycota</taxon>
        <taxon>Ustilaginomycotina</taxon>
        <taxon>Malasseziomycetes</taxon>
        <taxon>Malasseziales</taxon>
        <taxon>Malasseziaceae</taxon>
        <taxon>Malassezia</taxon>
    </lineage>
</organism>
<dbReference type="InterPro" id="IPR011047">
    <property type="entry name" value="Quinoprotein_ADH-like_sf"/>
</dbReference>
<protein>
    <submittedName>
        <fullName evidence="4">rRNA-processing protein utp21</fullName>
    </submittedName>
</protein>
<dbReference type="PROSITE" id="PS50294">
    <property type="entry name" value="WD_REPEATS_REGION"/>
    <property type="match status" value="1"/>
</dbReference>
<dbReference type="InterPro" id="IPR011044">
    <property type="entry name" value="Quino_amine_DH_bsu"/>
</dbReference>
<dbReference type="GO" id="GO:0034388">
    <property type="term" value="C:Pwp2p-containing subcomplex of 90S preribosome"/>
    <property type="evidence" value="ECO:0007669"/>
    <property type="project" value="TreeGrafter"/>
</dbReference>
<accession>A0AAF0IS05</accession>
<reference evidence="4" key="1">
    <citation type="submission" date="2023-03" db="EMBL/GenBank/DDBJ databases">
        <title>Mating type loci evolution in Malassezia.</title>
        <authorList>
            <person name="Coelho M.A."/>
        </authorList>
    </citation>
    <scope>NUCLEOTIDE SEQUENCE</scope>
    <source>
        <strain evidence="4">CBS 7876</strain>
    </source>
</reference>
<keyword evidence="5" id="KW-1185">Reference proteome</keyword>
<dbReference type="Gene3D" id="2.130.10.10">
    <property type="entry name" value="YVTN repeat-like/Quinoprotein amine dehydrogenase"/>
    <property type="match status" value="2"/>
</dbReference>
<evidence type="ECO:0000259" key="2">
    <source>
        <dbReference type="Pfam" id="PF04192"/>
    </source>
</evidence>
<dbReference type="AlphaFoldDB" id="A0AAF0IS05"/>
<dbReference type="SUPFAM" id="SSF50998">
    <property type="entry name" value="Quinoprotein alcohol dehydrogenase-like"/>
    <property type="match status" value="1"/>
</dbReference>
<dbReference type="InterPro" id="IPR001680">
    <property type="entry name" value="WD40_rpt"/>
</dbReference>
<feature type="domain" description="WDR36/Utp21 C-terminal" evidence="2">
    <location>
        <begin position="729"/>
        <end position="932"/>
    </location>
</feature>
<dbReference type="Proteomes" id="UP001214603">
    <property type="component" value="Chromosome 1"/>
</dbReference>
<evidence type="ECO:0000313" key="4">
    <source>
        <dbReference type="EMBL" id="WFD01788.1"/>
    </source>
</evidence>
<evidence type="ECO:0000256" key="1">
    <source>
        <dbReference type="PROSITE-ProRule" id="PRU00221"/>
    </source>
</evidence>
<dbReference type="Pfam" id="PF25171">
    <property type="entry name" value="Beta-prop_WDR36-Utp21_1st"/>
    <property type="match status" value="1"/>
</dbReference>
<dbReference type="InterPro" id="IPR007319">
    <property type="entry name" value="WDR36/Utp21_C"/>
</dbReference>
<evidence type="ECO:0000259" key="3">
    <source>
        <dbReference type="Pfam" id="PF25171"/>
    </source>
</evidence>
<dbReference type="PROSITE" id="PS50082">
    <property type="entry name" value="WD_REPEATS_2"/>
    <property type="match status" value="2"/>
</dbReference>
<dbReference type="Pfam" id="PF25168">
    <property type="entry name" value="Beta-prop_WDR36-Utp21_2nd"/>
    <property type="match status" value="1"/>
</dbReference>
<dbReference type="GO" id="GO:0006364">
    <property type="term" value="P:rRNA processing"/>
    <property type="evidence" value="ECO:0007669"/>
    <property type="project" value="InterPro"/>
</dbReference>
<dbReference type="PANTHER" id="PTHR22840:SF12">
    <property type="entry name" value="WD REPEAT-CONTAINING PROTEIN 36"/>
    <property type="match status" value="1"/>
</dbReference>
<name>A0AAF0IS05_9BASI</name>
<dbReference type="SUPFAM" id="SSF50969">
    <property type="entry name" value="YVTN repeat-like/Quinoprotein amine dehydrogenase"/>
    <property type="match status" value="1"/>
</dbReference>